<feature type="transmembrane region" description="Helical" evidence="1">
    <location>
        <begin position="191"/>
        <end position="217"/>
    </location>
</feature>
<evidence type="ECO:0000256" key="1">
    <source>
        <dbReference type="SAM" id="Phobius"/>
    </source>
</evidence>
<dbReference type="InterPro" id="IPR010380">
    <property type="entry name" value="DUF975"/>
</dbReference>
<dbReference type="Pfam" id="PF06161">
    <property type="entry name" value="DUF975"/>
    <property type="match status" value="1"/>
</dbReference>
<feature type="transmembrane region" description="Helical" evidence="1">
    <location>
        <begin position="70"/>
        <end position="96"/>
    </location>
</feature>
<comment type="caution">
    <text evidence="2">The sequence shown here is derived from an EMBL/GenBank/DDBJ whole genome shotgun (WGS) entry which is preliminary data.</text>
</comment>
<feature type="transmembrane region" description="Helical" evidence="1">
    <location>
        <begin position="121"/>
        <end position="145"/>
    </location>
</feature>
<feature type="transmembrane region" description="Helical" evidence="1">
    <location>
        <begin position="20"/>
        <end position="40"/>
    </location>
</feature>
<keyword evidence="1" id="KW-1133">Transmembrane helix</keyword>
<dbReference type="EMBL" id="BAYM01000064">
    <property type="protein sequence ID" value="GAN36315.1"/>
    <property type="molecule type" value="Genomic_DNA"/>
</dbReference>
<name>A0A0C9NWJ3_LACPA</name>
<evidence type="ECO:0000313" key="3">
    <source>
        <dbReference type="Proteomes" id="UP000032552"/>
    </source>
</evidence>
<evidence type="ECO:0000313" key="2">
    <source>
        <dbReference type="EMBL" id="GAN36315.1"/>
    </source>
</evidence>
<dbReference type="PANTHER" id="PTHR40076:SF1">
    <property type="entry name" value="MEMBRANE PROTEIN"/>
    <property type="match status" value="1"/>
</dbReference>
<gene>
    <name evidence="2" type="ORF">LC0644_0904</name>
</gene>
<dbReference type="AlphaFoldDB" id="A0A0C9NWJ3"/>
<keyword evidence="1" id="KW-0472">Membrane</keyword>
<keyword evidence="1" id="KW-0812">Transmembrane</keyword>
<dbReference type="Proteomes" id="UP000032552">
    <property type="component" value="Unassembled WGS sequence"/>
</dbReference>
<sequence length="236" mass="27116">MDRTSLKDQAKAELNPNFSYYLRISLPALLLTAFVALVPFPLNENMHRAGIRVVAHGSRRMMTNGYWNNIAMWQTAVTFIGLLTALLMIGVSFAMIDGLRGRSDHRFSWTQMFKIFERGEYFLGSLLIGLLQVVWVSLWMLLLVVPGIVKGLAYSQAQLIYRDAIDAGQPIGYTEAVTRSRQLMYGHKWEFFVLLLSFLGWWLLEMITFGLASIWVIPYRTMTLVNFYLKLTEEQA</sequence>
<dbReference type="RefSeq" id="WP_045625518.1">
    <property type="nucleotide sequence ID" value="NZ_BAYM01000064.1"/>
</dbReference>
<reference evidence="3" key="1">
    <citation type="submission" date="2014-05" db="EMBL/GenBank/DDBJ databases">
        <title>Whole genome sequencing of Lactobacillus casei NRIC0644.</title>
        <authorList>
            <person name="Atarashi H."/>
            <person name="Yoshida Y."/>
            <person name="Fujimura S."/>
            <person name="Tanaka N."/>
            <person name="Shiwa Y."/>
            <person name="Yoshikawa H."/>
            <person name="Okada S."/>
            <person name="Nakagawa J."/>
        </authorList>
    </citation>
    <scope>NUCLEOTIDE SEQUENCE [LARGE SCALE GENOMIC DNA]</scope>
    <source>
        <strain evidence="3">NRIC0644</strain>
    </source>
</reference>
<organism evidence="2 3">
    <name type="scientific">Lacticaseibacillus paracasei NRIC 0644</name>
    <dbReference type="NCBI Taxonomy" id="1435038"/>
    <lineage>
        <taxon>Bacteria</taxon>
        <taxon>Bacillati</taxon>
        <taxon>Bacillota</taxon>
        <taxon>Bacilli</taxon>
        <taxon>Lactobacillales</taxon>
        <taxon>Lactobacillaceae</taxon>
        <taxon>Lacticaseibacillus</taxon>
    </lineage>
</organism>
<protein>
    <submittedName>
        <fullName evidence="2">Integral membrane protein</fullName>
    </submittedName>
</protein>
<dbReference type="PANTHER" id="PTHR40076">
    <property type="entry name" value="MEMBRANE PROTEIN-RELATED"/>
    <property type="match status" value="1"/>
</dbReference>
<proteinExistence type="predicted"/>
<accession>A0A0C9NWJ3</accession>